<dbReference type="Proteomes" id="UP000010809">
    <property type="component" value="Chromosome"/>
</dbReference>
<keyword evidence="2" id="KW-0813">Transport</keyword>
<dbReference type="InterPro" id="IPR012312">
    <property type="entry name" value="Hemerythrin-like"/>
</dbReference>
<dbReference type="AlphaFoldDB" id="L0DUS5"/>
<organism evidence="6 7">
    <name type="scientific">Thioalkalivibrio nitratireducens (strain DSM 14787 / UNIQEM 213 / ALEN2)</name>
    <dbReference type="NCBI Taxonomy" id="1255043"/>
    <lineage>
        <taxon>Bacteria</taxon>
        <taxon>Pseudomonadati</taxon>
        <taxon>Pseudomonadota</taxon>
        <taxon>Gammaproteobacteria</taxon>
        <taxon>Chromatiales</taxon>
        <taxon>Ectothiorhodospiraceae</taxon>
        <taxon>Thioalkalivibrio</taxon>
    </lineage>
</organism>
<name>L0DUS5_THIND</name>
<dbReference type="HOGENOM" id="CLU_086902_2_2_6"/>
<dbReference type="STRING" id="1255043.TVNIR_1074"/>
<evidence type="ECO:0000256" key="3">
    <source>
        <dbReference type="ARBA" id="ARBA00022723"/>
    </source>
</evidence>
<dbReference type="EMBL" id="CP003989">
    <property type="protein sequence ID" value="AGA32757.1"/>
    <property type="molecule type" value="Genomic_DNA"/>
</dbReference>
<dbReference type="InterPro" id="IPR050669">
    <property type="entry name" value="Hemerythrin"/>
</dbReference>
<dbReference type="eggNOG" id="COG2703">
    <property type="taxonomic scope" value="Bacteria"/>
</dbReference>
<dbReference type="Gene3D" id="1.20.120.50">
    <property type="entry name" value="Hemerythrin-like"/>
    <property type="match status" value="1"/>
</dbReference>
<proteinExistence type="inferred from homology"/>
<evidence type="ECO:0000259" key="5">
    <source>
        <dbReference type="Pfam" id="PF01814"/>
    </source>
</evidence>
<dbReference type="PANTHER" id="PTHR37164:SF1">
    <property type="entry name" value="BACTERIOHEMERYTHRIN"/>
    <property type="match status" value="1"/>
</dbReference>
<dbReference type="SUPFAM" id="SSF47188">
    <property type="entry name" value="Hemerythrin-like"/>
    <property type="match status" value="1"/>
</dbReference>
<evidence type="ECO:0000256" key="4">
    <source>
        <dbReference type="ARBA" id="ARBA00023004"/>
    </source>
</evidence>
<dbReference type="GO" id="GO:0005344">
    <property type="term" value="F:oxygen carrier activity"/>
    <property type="evidence" value="ECO:0007669"/>
    <property type="project" value="UniProtKB-KW"/>
</dbReference>
<dbReference type="Pfam" id="PF01814">
    <property type="entry name" value="Hemerythrin"/>
    <property type="match status" value="1"/>
</dbReference>
<keyword evidence="4" id="KW-0408">Iron</keyword>
<evidence type="ECO:0000313" key="7">
    <source>
        <dbReference type="Proteomes" id="UP000010809"/>
    </source>
</evidence>
<dbReference type="NCBIfam" id="TIGR02481">
    <property type="entry name" value="hemeryth_dom"/>
    <property type="match status" value="1"/>
</dbReference>
<dbReference type="GO" id="GO:0046872">
    <property type="term" value="F:metal ion binding"/>
    <property type="evidence" value="ECO:0007669"/>
    <property type="project" value="UniProtKB-KW"/>
</dbReference>
<evidence type="ECO:0000256" key="2">
    <source>
        <dbReference type="ARBA" id="ARBA00022621"/>
    </source>
</evidence>
<dbReference type="InterPro" id="IPR012827">
    <property type="entry name" value="Hemerythrin_metal-bd"/>
</dbReference>
<dbReference type="KEGG" id="tni:TVNIR_1074"/>
<sequence>MTFRRPMFYPADVAKRAARPVARRKETEMPYLAWSDELDTHIPELDAQHRVMIDHVNRLGAAASSGSSKQVREAMDALADCVHQHFEFEERVLEMIDFAGLEEHRQTHREILAELDDYRARLNAASPAEAEELVDTLGPWVVEHIRHDDVDFGPTVREWLRDAAPPDDPFRKLVGDT</sequence>
<comment type="similarity">
    <text evidence="1">Belongs to the hemerythrin family.</text>
</comment>
<gene>
    <name evidence="6" type="ordered locus">TVNIR_1074</name>
</gene>
<dbReference type="NCBIfam" id="NF033749">
    <property type="entry name" value="bact_hemeryth"/>
    <property type="match status" value="1"/>
</dbReference>
<keyword evidence="2" id="KW-0561">Oxygen transport</keyword>
<reference evidence="6" key="1">
    <citation type="submission" date="2015-12" db="EMBL/GenBank/DDBJ databases">
        <authorList>
            <person name="Tikhonova T.V."/>
            <person name="Pavlov A.R."/>
            <person name="Beletsky A.V."/>
            <person name="Mardanov A.V."/>
            <person name="Sorokin D.Y."/>
            <person name="Ravin N.V."/>
            <person name="Popov V.O."/>
        </authorList>
    </citation>
    <scope>NUCLEOTIDE SEQUENCE</scope>
    <source>
        <strain evidence="6">DSM 14787</strain>
    </source>
</reference>
<protein>
    <submittedName>
        <fullName evidence="6">Hemerythrin-like metal-binding protein</fullName>
    </submittedName>
</protein>
<evidence type="ECO:0000256" key="1">
    <source>
        <dbReference type="ARBA" id="ARBA00010587"/>
    </source>
</evidence>
<dbReference type="InterPro" id="IPR016131">
    <property type="entry name" value="Haemerythrin_Fe_BS"/>
</dbReference>
<accession>L0DUS5</accession>
<dbReference type="InterPro" id="IPR035938">
    <property type="entry name" value="Hemerythrin-like_sf"/>
</dbReference>
<feature type="domain" description="Hemerythrin-like" evidence="5">
    <location>
        <begin position="42"/>
        <end position="154"/>
    </location>
</feature>
<keyword evidence="3" id="KW-0479">Metal-binding</keyword>
<keyword evidence="7" id="KW-1185">Reference proteome</keyword>
<dbReference type="PROSITE" id="PS00550">
    <property type="entry name" value="HEMERYTHRINS"/>
    <property type="match status" value="1"/>
</dbReference>
<dbReference type="PATRIC" id="fig|1255043.3.peg.1081"/>
<dbReference type="CDD" id="cd12107">
    <property type="entry name" value="Hemerythrin"/>
    <property type="match status" value="1"/>
</dbReference>
<evidence type="ECO:0000313" key="6">
    <source>
        <dbReference type="EMBL" id="AGA32757.1"/>
    </source>
</evidence>
<dbReference type="PANTHER" id="PTHR37164">
    <property type="entry name" value="BACTERIOHEMERYTHRIN"/>
    <property type="match status" value="1"/>
</dbReference>